<evidence type="ECO:0000256" key="4">
    <source>
        <dbReference type="RuleBase" id="RU000363"/>
    </source>
</evidence>
<reference evidence="6 7" key="1">
    <citation type="journal article" date="2017" name="G3 (Bethesda)">
        <title>First Draft Genome Sequence of the Pathogenic Fungus Lomentospora prolificans (Formerly Scedosporium prolificans).</title>
        <authorList>
            <person name="Luo R."/>
            <person name="Zimin A."/>
            <person name="Workman R."/>
            <person name="Fan Y."/>
            <person name="Pertea G."/>
            <person name="Grossman N."/>
            <person name="Wear M.P."/>
            <person name="Jia B."/>
            <person name="Miller H."/>
            <person name="Casadevall A."/>
            <person name="Timp W."/>
            <person name="Zhang S.X."/>
            <person name="Salzberg S.L."/>
        </authorList>
    </citation>
    <scope>NUCLEOTIDE SEQUENCE [LARGE SCALE GENOMIC DNA]</scope>
    <source>
        <strain evidence="6 7">JHH-5317</strain>
    </source>
</reference>
<dbReference type="InParanoid" id="A0A2N3MXJ8"/>
<dbReference type="OrthoDB" id="1274115at2759"/>
<dbReference type="VEuPathDB" id="FungiDB:jhhlp_008261"/>
<feature type="domain" description="Ketoreductase" evidence="5">
    <location>
        <begin position="4"/>
        <end position="185"/>
    </location>
</feature>
<dbReference type="GO" id="GO:0016491">
    <property type="term" value="F:oxidoreductase activity"/>
    <property type="evidence" value="ECO:0007669"/>
    <property type="project" value="UniProtKB-KW"/>
</dbReference>
<dbReference type="InterPro" id="IPR051911">
    <property type="entry name" value="SDR_oxidoreductase"/>
</dbReference>
<dbReference type="PROSITE" id="PS00061">
    <property type="entry name" value="ADH_SHORT"/>
    <property type="match status" value="1"/>
</dbReference>
<evidence type="ECO:0000256" key="3">
    <source>
        <dbReference type="ARBA" id="ARBA00023002"/>
    </source>
</evidence>
<comment type="similarity">
    <text evidence="1 4">Belongs to the short-chain dehydrogenases/reductases (SDR) family.</text>
</comment>
<dbReference type="Gene3D" id="3.40.50.720">
    <property type="entry name" value="NAD(P)-binding Rossmann-like Domain"/>
    <property type="match status" value="1"/>
</dbReference>
<dbReference type="PANTHER" id="PTHR43976">
    <property type="entry name" value="SHORT CHAIN DEHYDROGENASE"/>
    <property type="match status" value="1"/>
</dbReference>
<organism evidence="6 7">
    <name type="scientific">Lomentospora prolificans</name>
    <dbReference type="NCBI Taxonomy" id="41688"/>
    <lineage>
        <taxon>Eukaryota</taxon>
        <taxon>Fungi</taxon>
        <taxon>Dikarya</taxon>
        <taxon>Ascomycota</taxon>
        <taxon>Pezizomycotina</taxon>
        <taxon>Sordariomycetes</taxon>
        <taxon>Hypocreomycetidae</taxon>
        <taxon>Microascales</taxon>
        <taxon>Microascaceae</taxon>
        <taxon>Lomentospora</taxon>
    </lineage>
</organism>
<dbReference type="Pfam" id="PF00106">
    <property type="entry name" value="adh_short"/>
    <property type="match status" value="1"/>
</dbReference>
<evidence type="ECO:0000256" key="1">
    <source>
        <dbReference type="ARBA" id="ARBA00006484"/>
    </source>
</evidence>
<evidence type="ECO:0000313" key="6">
    <source>
        <dbReference type="EMBL" id="PKS04897.1"/>
    </source>
</evidence>
<dbReference type="EMBL" id="NLAX01001623">
    <property type="protein sequence ID" value="PKS04897.1"/>
    <property type="molecule type" value="Genomic_DNA"/>
</dbReference>
<dbReference type="AlphaFoldDB" id="A0A2N3MXJ8"/>
<keyword evidence="7" id="KW-1185">Reference proteome</keyword>
<dbReference type="InterPro" id="IPR002347">
    <property type="entry name" value="SDR_fam"/>
</dbReference>
<keyword evidence="2" id="KW-0521">NADP</keyword>
<accession>A0A2N3MXJ8</accession>
<dbReference type="SMART" id="SM00822">
    <property type="entry name" value="PKS_KR"/>
    <property type="match status" value="1"/>
</dbReference>
<sequence length="309" mass="32921">MAPLVWLITGSTSGIGAALVDQIGSRGDKVIASGRRVDQRIGHLKSENVALLELDITSDAATVKAQIEKAWGIFGHIDVVVNNAGVSSMKGAEEADEEYISNMFQVNLFGHMRVTRAILPLLRAQGSGCIAFTSSSTAWATLPFMSHYAASKAALSAYVESLHKEVRPLNLKCIAFECGGFPTHLGQPREESQAGFGNNGPAVSSYESLFANLVGHYVSNPMAHMPGDLVKGSAAMVDIIKGEGQAAGRPWAVRVALGSDGLGSARQKCAEMLQLLDRWQDVSVGTDRDGQEAVATQEMFEFTTILAPE</sequence>
<evidence type="ECO:0000259" key="5">
    <source>
        <dbReference type="SMART" id="SM00822"/>
    </source>
</evidence>
<dbReference type="InterPro" id="IPR057326">
    <property type="entry name" value="KR_dom"/>
</dbReference>
<name>A0A2N3MXJ8_9PEZI</name>
<evidence type="ECO:0000313" key="7">
    <source>
        <dbReference type="Proteomes" id="UP000233524"/>
    </source>
</evidence>
<dbReference type="PRINTS" id="PR00080">
    <property type="entry name" value="SDRFAMILY"/>
</dbReference>
<dbReference type="InterPro" id="IPR036291">
    <property type="entry name" value="NAD(P)-bd_dom_sf"/>
</dbReference>
<dbReference type="CDD" id="cd05374">
    <property type="entry name" value="17beta-HSD-like_SDR_c"/>
    <property type="match status" value="1"/>
</dbReference>
<keyword evidence="3" id="KW-0560">Oxidoreductase</keyword>
<dbReference type="PANTHER" id="PTHR43976:SF16">
    <property type="entry name" value="SHORT-CHAIN DEHYDROGENASE_REDUCTASE FAMILY PROTEIN"/>
    <property type="match status" value="1"/>
</dbReference>
<dbReference type="SUPFAM" id="SSF51735">
    <property type="entry name" value="NAD(P)-binding Rossmann-fold domains"/>
    <property type="match status" value="1"/>
</dbReference>
<gene>
    <name evidence="6" type="ORF">jhhlp_008261</name>
</gene>
<proteinExistence type="inferred from homology"/>
<dbReference type="InterPro" id="IPR020904">
    <property type="entry name" value="Sc_DH/Rdtase_CS"/>
</dbReference>
<comment type="caution">
    <text evidence="6">The sequence shown here is derived from an EMBL/GenBank/DDBJ whole genome shotgun (WGS) entry which is preliminary data.</text>
</comment>
<evidence type="ECO:0000256" key="2">
    <source>
        <dbReference type="ARBA" id="ARBA00022857"/>
    </source>
</evidence>
<dbReference type="Proteomes" id="UP000233524">
    <property type="component" value="Unassembled WGS sequence"/>
</dbReference>
<dbReference type="STRING" id="41688.A0A2N3MXJ8"/>
<dbReference type="PRINTS" id="PR00081">
    <property type="entry name" value="GDHRDH"/>
</dbReference>
<protein>
    <recommendedName>
        <fullName evidence="5">Ketoreductase domain-containing protein</fullName>
    </recommendedName>
</protein>